<dbReference type="InterPro" id="IPR043128">
    <property type="entry name" value="Rev_trsase/Diguanyl_cyclase"/>
</dbReference>
<evidence type="ECO:0000313" key="5">
    <source>
        <dbReference type="Proteomes" id="UP001341281"/>
    </source>
</evidence>
<feature type="region of interest" description="Disordered" evidence="1">
    <location>
        <begin position="240"/>
        <end position="259"/>
    </location>
</feature>
<dbReference type="InterPro" id="IPR005162">
    <property type="entry name" value="Retrotrans_gag_dom"/>
</dbReference>
<dbReference type="Pfam" id="PF17919">
    <property type="entry name" value="RT_RNaseH_2"/>
    <property type="match status" value="1"/>
</dbReference>
<dbReference type="InterPro" id="IPR043502">
    <property type="entry name" value="DNA/RNA_pol_sf"/>
</dbReference>
<feature type="region of interest" description="Disordered" evidence="1">
    <location>
        <begin position="428"/>
        <end position="517"/>
    </location>
</feature>
<name>A0AAQ3TXW8_PASNO</name>
<dbReference type="SUPFAM" id="SSF56672">
    <property type="entry name" value="DNA/RNA polymerases"/>
    <property type="match status" value="1"/>
</dbReference>
<dbReference type="InterPro" id="IPR041577">
    <property type="entry name" value="RT_RNaseH_2"/>
</dbReference>
<protein>
    <submittedName>
        <fullName evidence="4">Uncharacterized protein</fullName>
    </submittedName>
</protein>
<keyword evidence="5" id="KW-1185">Reference proteome</keyword>
<feature type="compositionally biased region" description="Acidic residues" evidence="1">
    <location>
        <begin position="29"/>
        <end position="44"/>
    </location>
</feature>
<organism evidence="4 5">
    <name type="scientific">Paspalum notatum var. saurae</name>
    <dbReference type="NCBI Taxonomy" id="547442"/>
    <lineage>
        <taxon>Eukaryota</taxon>
        <taxon>Viridiplantae</taxon>
        <taxon>Streptophyta</taxon>
        <taxon>Embryophyta</taxon>
        <taxon>Tracheophyta</taxon>
        <taxon>Spermatophyta</taxon>
        <taxon>Magnoliopsida</taxon>
        <taxon>Liliopsida</taxon>
        <taxon>Poales</taxon>
        <taxon>Poaceae</taxon>
        <taxon>PACMAD clade</taxon>
        <taxon>Panicoideae</taxon>
        <taxon>Andropogonodae</taxon>
        <taxon>Paspaleae</taxon>
        <taxon>Paspalinae</taxon>
        <taxon>Paspalum</taxon>
    </lineage>
</organism>
<reference evidence="4 5" key="1">
    <citation type="submission" date="2024-02" db="EMBL/GenBank/DDBJ databases">
        <title>High-quality chromosome-scale genome assembly of Pensacola bahiagrass (Paspalum notatum Flugge var. saurae).</title>
        <authorList>
            <person name="Vega J.M."/>
            <person name="Podio M."/>
            <person name="Orjuela J."/>
            <person name="Siena L.A."/>
            <person name="Pessino S.C."/>
            <person name="Combes M.C."/>
            <person name="Mariac C."/>
            <person name="Albertini E."/>
            <person name="Pupilli F."/>
            <person name="Ortiz J.P.A."/>
            <person name="Leblanc O."/>
        </authorList>
    </citation>
    <scope>NUCLEOTIDE SEQUENCE [LARGE SCALE GENOMIC DNA]</scope>
    <source>
        <strain evidence="4">R1</strain>
        <tissue evidence="4">Leaf</tissue>
    </source>
</reference>
<evidence type="ECO:0000259" key="3">
    <source>
        <dbReference type="Pfam" id="PF17919"/>
    </source>
</evidence>
<feature type="compositionally biased region" description="Pro residues" evidence="1">
    <location>
        <begin position="56"/>
        <end position="67"/>
    </location>
</feature>
<feature type="domain" description="Reverse transcriptase/retrotransposon-derived protein RNase H-like" evidence="3">
    <location>
        <begin position="598"/>
        <end position="674"/>
    </location>
</feature>
<accession>A0AAQ3TXW8</accession>
<dbReference type="PANTHER" id="PTHR34072">
    <property type="entry name" value="ENZYMATIC POLYPROTEIN-RELATED"/>
    <property type="match status" value="1"/>
</dbReference>
<evidence type="ECO:0000256" key="1">
    <source>
        <dbReference type="SAM" id="MobiDB-lite"/>
    </source>
</evidence>
<evidence type="ECO:0000313" key="4">
    <source>
        <dbReference type="EMBL" id="WVZ81364.1"/>
    </source>
</evidence>
<feature type="region of interest" description="Disordered" evidence="1">
    <location>
        <begin position="1"/>
        <end position="83"/>
    </location>
</feature>
<dbReference type="AlphaFoldDB" id="A0AAQ3TXW8"/>
<feature type="domain" description="Retrotransposon gag" evidence="2">
    <location>
        <begin position="345"/>
        <end position="422"/>
    </location>
</feature>
<sequence length="690" mass="78278">MARTRLTARKSIGGQGMPPHYVPPVEQVDNQDEEEFYNTDDADSGSESGREDAPAPAAPVPEVPPAPQRQEEEPPSPQPEVPRWPYHAVLPLADQLVGPDFAQEGVATIPAWVATKVYPISNGQYHELLQDCLYAAGLTTHDVTYEVMHLEHPNYNEQWLAKAQVRRPNAVYGGYIVETEHEAPTPHETIGATMEDAARQALGAVRHKYHTALNQTAWRYFPRREQGKADHVISSMVNTRRGAAPGDNNQGNGQPLPNPPQLTAEQFYNLQMQMMNTLNNTAQALQHVHANQPQQQRDKRGDFLKGHPPTFSHSADPLQADDWLRAVERQLDIAQCNDQERVLYASGQLRGAALDWWESYRPQDGERFTWVQFHDRFRSHHVPAGIMKMKKKEFLSLKQGSMNVTEYRDKFLQAARYAPTRVDRALLTEQKSREIEDRKRKFTPTPTNGSNRPRQPQQQYFQQQGYQQRQPQPQNPGQRYQPQNQQSRPPQQTPRQKQNPQQQQQQGRPNQHNKAPWQGKVNHVTAEAAAEAPNVVIGGIAVDPHKISAITNWEVPQTPKEVRGFLGLAGYYRRFIENFSKTAKPMTSLLEKDAAFKWTADRQAAFDELKRRLTTAPVLTLPDQQKKFTVYCDASRDGLGCVLMQEGKVVAYGSRQLRKHEVNYPTHDLELAASGICFEDPATLPVWTTL</sequence>
<dbReference type="EMBL" id="CP144750">
    <property type="protein sequence ID" value="WVZ81364.1"/>
    <property type="molecule type" value="Genomic_DNA"/>
</dbReference>
<feature type="compositionally biased region" description="Low complexity" evidence="1">
    <location>
        <begin position="451"/>
        <end position="510"/>
    </location>
</feature>
<dbReference type="Pfam" id="PF03732">
    <property type="entry name" value="Retrotrans_gag"/>
    <property type="match status" value="1"/>
</dbReference>
<gene>
    <name evidence="4" type="ORF">U9M48_028750</name>
</gene>
<dbReference type="PANTHER" id="PTHR34072:SF52">
    <property type="entry name" value="RIBONUCLEASE H"/>
    <property type="match status" value="1"/>
</dbReference>
<dbReference type="Gene3D" id="3.30.70.270">
    <property type="match status" value="1"/>
</dbReference>
<proteinExistence type="predicted"/>
<dbReference type="FunFam" id="3.30.70.270:FF:000026">
    <property type="entry name" value="Transposon Ty3-G Gag-Pol polyprotein"/>
    <property type="match status" value="1"/>
</dbReference>
<dbReference type="Proteomes" id="UP001341281">
    <property type="component" value="Chromosome 06"/>
</dbReference>
<feature type="compositionally biased region" description="Basic and acidic residues" evidence="1">
    <location>
        <begin position="428"/>
        <end position="439"/>
    </location>
</feature>
<evidence type="ECO:0000259" key="2">
    <source>
        <dbReference type="Pfam" id="PF03732"/>
    </source>
</evidence>